<name>A0A4Q7Y8F5_9ACTN</name>
<comment type="caution">
    <text evidence="1">The sequence shown here is derived from an EMBL/GenBank/DDBJ whole genome shotgun (WGS) entry which is preliminary data.</text>
</comment>
<evidence type="ECO:0008006" key="3">
    <source>
        <dbReference type="Google" id="ProtNLM"/>
    </source>
</evidence>
<keyword evidence="2" id="KW-1185">Reference proteome</keyword>
<dbReference type="PROSITE" id="PS51318">
    <property type="entry name" value="TAT"/>
    <property type="match status" value="1"/>
</dbReference>
<dbReference type="OrthoDB" id="5169219at2"/>
<sequence length="476" mass="50045">MSSSLDRRKFLQRGAVITAGTMLASGTHALAAHGALAAPGRRGQELKAPDNGGYGPIAPAKDMTTGETLLWLPAGFEYASFGHEASFATPRGLPARGSDGHPTPGRHDGMATFATGTPQVIRLVRNHEQGYAPTPTATRSYDKALVGDRDDAYDPLAAGGTTTLTFDTSELMLTDSFISLNGTSVNCAGGLTPWGSWLSCEETVNGTQNGFTKNHGYIFEVPAHQDGPVENPAPYTAMGRFAHEAVAVDPATGIVYETEDSGNTSGFYRFLPAEPGNLAAGGVLQMLAVKEQPQMQTYTGVSNRVGNPMPVEWVTIDDPDPAAITTESVYNQGAVKGGAAFARLEGCWYDGGSVFFNATSGGDAGAGQVWEYRPRGRSGGQLILLFESPSAEVLDAPDNLTVSPRGGLVLCEDGGGEQFVRGLNERGEIFDFAKNSLSDAEFAGACFSPDGDVMFVNVQTPGVSFAIRGPWEKGAL</sequence>
<reference evidence="1 2" key="1">
    <citation type="submission" date="2019-02" db="EMBL/GenBank/DDBJ databases">
        <title>Sequencing the genomes of 1000 actinobacteria strains.</title>
        <authorList>
            <person name="Klenk H.-P."/>
        </authorList>
    </citation>
    <scope>NUCLEOTIDE SEQUENCE [LARGE SCALE GENOMIC DNA]</scope>
    <source>
        <strain evidence="1 2">DSM 44509</strain>
    </source>
</reference>
<accession>A0A4Q7Y8F5</accession>
<proteinExistence type="predicted"/>
<dbReference type="AlphaFoldDB" id="A0A4Q7Y8F5"/>
<dbReference type="PANTHER" id="PTHR35399">
    <property type="entry name" value="SLR8030 PROTEIN"/>
    <property type="match status" value="1"/>
</dbReference>
<evidence type="ECO:0000313" key="2">
    <source>
        <dbReference type="Proteomes" id="UP000292507"/>
    </source>
</evidence>
<dbReference type="Proteomes" id="UP000292507">
    <property type="component" value="Unassembled WGS sequence"/>
</dbReference>
<dbReference type="EMBL" id="SHKV01000001">
    <property type="protein sequence ID" value="RZU33352.1"/>
    <property type="molecule type" value="Genomic_DNA"/>
</dbReference>
<dbReference type="PANTHER" id="PTHR35399:SF4">
    <property type="entry name" value="MEMBRANE PROTEIN"/>
    <property type="match status" value="1"/>
</dbReference>
<gene>
    <name evidence="1" type="ORF">BKA19_3073</name>
</gene>
<dbReference type="SUPFAM" id="SSF63825">
    <property type="entry name" value="YWTD domain"/>
    <property type="match status" value="1"/>
</dbReference>
<organism evidence="1 2">
    <name type="scientific">Blastococcus saxobsidens</name>
    <dbReference type="NCBI Taxonomy" id="138336"/>
    <lineage>
        <taxon>Bacteria</taxon>
        <taxon>Bacillati</taxon>
        <taxon>Actinomycetota</taxon>
        <taxon>Actinomycetes</taxon>
        <taxon>Geodermatophilales</taxon>
        <taxon>Geodermatophilaceae</taxon>
        <taxon>Blastococcus</taxon>
    </lineage>
</organism>
<dbReference type="InterPro" id="IPR006311">
    <property type="entry name" value="TAT_signal"/>
</dbReference>
<dbReference type="RefSeq" id="WP_104529857.1">
    <property type="nucleotide sequence ID" value="NZ_POQT01000035.1"/>
</dbReference>
<dbReference type="InterPro" id="IPR008557">
    <property type="entry name" value="PhoX"/>
</dbReference>
<dbReference type="Pfam" id="PF05787">
    <property type="entry name" value="PhoX"/>
    <property type="match status" value="2"/>
</dbReference>
<protein>
    <recommendedName>
        <fullName evidence="3">DUF839 domain-containing protein</fullName>
    </recommendedName>
</protein>
<evidence type="ECO:0000313" key="1">
    <source>
        <dbReference type="EMBL" id="RZU33352.1"/>
    </source>
</evidence>